<dbReference type="Pfam" id="PF05345">
    <property type="entry name" value="He_PIG"/>
    <property type="match status" value="1"/>
</dbReference>
<keyword evidence="2" id="KW-0812">Transmembrane</keyword>
<feature type="domain" description="Long Rib" evidence="3">
    <location>
        <begin position="1761"/>
        <end position="1851"/>
    </location>
</feature>
<evidence type="ECO:0000313" key="5">
    <source>
        <dbReference type="Proteomes" id="UP000234560"/>
    </source>
</evidence>
<feature type="domain" description="Long Rib" evidence="3">
    <location>
        <begin position="918"/>
        <end position="1000"/>
    </location>
</feature>
<organism evidence="4 5">
    <name type="scientific">Corynebacterium pyruviciproducens</name>
    <dbReference type="NCBI Taxonomy" id="598660"/>
    <lineage>
        <taxon>Bacteria</taxon>
        <taxon>Bacillati</taxon>
        <taxon>Actinomycetota</taxon>
        <taxon>Actinomycetes</taxon>
        <taxon>Mycobacteriales</taxon>
        <taxon>Corynebacteriaceae</taxon>
        <taxon>Corynebacterium</taxon>
    </lineage>
</organism>
<dbReference type="KEGG" id="cpyr:CYJ47_09945"/>
<feature type="compositionally biased region" description="Basic and acidic residues" evidence="1">
    <location>
        <begin position="1572"/>
        <end position="1583"/>
    </location>
</feature>
<dbReference type="SUPFAM" id="SSF49313">
    <property type="entry name" value="Cadherin-like"/>
    <property type="match status" value="1"/>
</dbReference>
<dbReference type="GO" id="GO:0005975">
    <property type="term" value="P:carbohydrate metabolic process"/>
    <property type="evidence" value="ECO:0007669"/>
    <property type="project" value="UniProtKB-ARBA"/>
</dbReference>
<feature type="region of interest" description="Disordered" evidence="1">
    <location>
        <begin position="1199"/>
        <end position="1233"/>
    </location>
</feature>
<feature type="domain" description="Long Rib" evidence="3">
    <location>
        <begin position="1577"/>
        <end position="1665"/>
    </location>
</feature>
<dbReference type="NCBIfam" id="NF038186">
    <property type="entry name" value="YPDG_rpt"/>
    <property type="match status" value="7"/>
</dbReference>
<dbReference type="Pfam" id="PF18957">
    <property type="entry name" value="RibLong"/>
    <property type="match status" value="13"/>
</dbReference>
<dbReference type="GO" id="GO:0005509">
    <property type="term" value="F:calcium ion binding"/>
    <property type="evidence" value="ECO:0007669"/>
    <property type="project" value="InterPro"/>
</dbReference>
<feature type="domain" description="Long Rib" evidence="3">
    <location>
        <begin position="1487"/>
        <end position="1568"/>
    </location>
</feature>
<dbReference type="InterPro" id="IPR044055">
    <property type="entry name" value="RibLong"/>
</dbReference>
<gene>
    <name evidence="4" type="ORF">CYJ47_09945</name>
</gene>
<feature type="compositionally biased region" description="Basic and acidic residues" evidence="1">
    <location>
        <begin position="2095"/>
        <end position="2104"/>
    </location>
</feature>
<feature type="compositionally biased region" description="Basic and acidic residues" evidence="1">
    <location>
        <begin position="1591"/>
        <end position="1617"/>
    </location>
</feature>
<evidence type="ECO:0000259" key="3">
    <source>
        <dbReference type="Pfam" id="PF18957"/>
    </source>
</evidence>
<dbReference type="Gene3D" id="2.60.40.10">
    <property type="entry name" value="Immunoglobulins"/>
    <property type="match status" value="2"/>
</dbReference>
<accession>A0AAF1BVM1</accession>
<feature type="region of interest" description="Disordered" evidence="1">
    <location>
        <begin position="1572"/>
        <end position="1618"/>
    </location>
</feature>
<protein>
    <submittedName>
        <fullName evidence="4">Rib/alpha-like domain-containing protein</fullName>
    </submittedName>
</protein>
<feature type="transmembrane region" description="Helical" evidence="2">
    <location>
        <begin position="2045"/>
        <end position="2066"/>
    </location>
</feature>
<evidence type="ECO:0000256" key="1">
    <source>
        <dbReference type="SAM" id="MobiDB-lite"/>
    </source>
</evidence>
<feature type="domain" description="Long Rib" evidence="3">
    <location>
        <begin position="1011"/>
        <end position="1099"/>
    </location>
</feature>
<feature type="domain" description="Long Rib" evidence="3">
    <location>
        <begin position="1669"/>
        <end position="1756"/>
    </location>
</feature>
<dbReference type="InterPro" id="IPR015919">
    <property type="entry name" value="Cadherin-like_sf"/>
</dbReference>
<dbReference type="RefSeq" id="WP_257877743.1">
    <property type="nucleotide sequence ID" value="NZ_CAUPGZ010000027.1"/>
</dbReference>
<feature type="compositionally biased region" description="Acidic residues" evidence="1">
    <location>
        <begin position="2125"/>
        <end position="2149"/>
    </location>
</feature>
<feature type="compositionally biased region" description="Low complexity" evidence="1">
    <location>
        <begin position="2106"/>
        <end position="2118"/>
    </location>
</feature>
<feature type="domain" description="Long Rib" evidence="3">
    <location>
        <begin position="1857"/>
        <end position="1958"/>
    </location>
</feature>
<feature type="domain" description="Long Rib" evidence="3">
    <location>
        <begin position="1109"/>
        <end position="1195"/>
    </location>
</feature>
<proteinExistence type="predicted"/>
<keyword evidence="2" id="KW-0472">Membrane</keyword>
<dbReference type="EMBL" id="CP136958">
    <property type="protein sequence ID" value="WOT01582.1"/>
    <property type="molecule type" value="Genomic_DNA"/>
</dbReference>
<feature type="compositionally biased region" description="Basic and acidic residues" evidence="1">
    <location>
        <begin position="1199"/>
        <end position="1220"/>
    </location>
</feature>
<feature type="domain" description="Long Rib" evidence="3">
    <location>
        <begin position="1389"/>
        <end position="1474"/>
    </location>
</feature>
<reference evidence="4" key="2">
    <citation type="submission" date="2023-10" db="EMBL/GenBank/DDBJ databases">
        <authorList>
            <person name="Choi B."/>
        </authorList>
    </citation>
    <scope>NUCLEOTIDE SEQUENCE</scope>
    <source>
        <strain evidence="4">UMB0763</strain>
    </source>
</reference>
<evidence type="ECO:0000256" key="2">
    <source>
        <dbReference type="SAM" id="Phobius"/>
    </source>
</evidence>
<dbReference type="GO" id="GO:0016020">
    <property type="term" value="C:membrane"/>
    <property type="evidence" value="ECO:0007669"/>
    <property type="project" value="InterPro"/>
</dbReference>
<sequence length="2149" mass="232090">MNNTRFASGRMPGRISRAMSGIGATDFVRRFSRSATAIVVSTAMAATGVVAVQASAPVAAVAQAQDRGNVPVDTPIKNAIHSPGHAWGDEYTVNGDIYIDREGTVRRYNNDDEKPNGIKVYAYWIDEDGTVSPTYYDVSRKLTNSDSRDGRYSIYLKPYTDAQGISHTFDANAREKLVVFTSRDELDVDGKHYTVAYQESYPVGTSTFRNLASWNAARKHVINWMIALHEYPNQDDLSWLQKPKDQWQEAPKGEGSGYVEGLIWWNTWDAAGGTDSLSEVDGPIGDMRAKNVTVVGSYVNDEVTLLFDAWKKEHKNAPVEEFRAAQRQIVEDYEKIHGEGSAIAETVVTKTDKDGNYKLQFRGIYGDRASYNGIVTGNRHHQLAEYGAGSWAIGGVNSKHINQQYMYVYPVIGDLETGVLSANVNMGSWQTPLFDGVGTGRGTNVVNRSDGAHFILQARSNTFDVTPYNVTTNPATVGDTATVRATDLIPDYEYNVVWTDSAGNRVGECKVSSDSLGNIPANTCPLTVPDTIGTAETYTASLYAGRTLVQADSFLATRNDQANPYGSVGDPYTGHYKQEAADGRTMEYEAEGLPEGLSIDRKTGEITGTPTKAGTTVATIKAKQMKGGKVEQTFPKEIPFTITDTPLPKGKSRVPYTHKLATEGLPEGAEISNYIVNGAEGLTVNEKGELTGLPAAAGEYNVIVRYTVKDGERTFTHLDRVKFVVDPSQATETNAEYPKVVVQQGTTKTATADKDFPARTKFKLAEGTPDWVSVDENGIVTYKPGPDEKVGERLFNVTASFPDGSTRDYRLPVEVTPSDTHTYTPEYEGLELRQGKTGFIPAPVDAATKQALPEKSSFEKVSGEEWITVDPTTGVIKAVVPVHQKVGDYPVTVKVTFPDGSTGEAKTTVKVVDSYDKKFDPYYKDMEAVAGGAKVYGELPENAPADATYELIDPLGWTSVDPDNGQVTAQPPVDVKPGEYSQKIQVTYSDGTKETKEVAQKITVTANNADSVELAYGDEVTVRQEKEAKVPAPQVTKGELPANTLFTLDNQYDWLTIDGKTGEITAKPTNNTAADSYEIPVTVTFPDKSTKALSAKVKVVASDVTTYGTPQYDSVSVKPGGTAKVDRPKTTAGEALPEGTTFERVGTTPEWATLNEDGSITVAPGGSVSNGSYEVPVTVTYPDGTKANAVATIQVGDTRAAEDEKNGVTEYEPKTVKQGETESATAKSSDEASYESVAELPEWVKLDKESGTLYYAPGFEVTPKEYQIPIRVTYDVDKSFRIVNAVVTVQATDKGSFDPKYADTTARQGDTLNIDTPRDTEGKVLPEGTTFTKEGGPSWATVNPDGTITGTVPADAPLKDYTIQVKAHYPDGTTDDLDAAVKVTKSYKDEFNPAYERITVAAGDSKLGKEPTDVPAGSTFKLVDAPAWVTIGEKSGQVFVSPGKDVAPKVYKQRVEVIYPSGPSEVVTQEIEVTGNYADRFDGKINYEKVAEVAQTKSETIDPTVQGDLPSGTYYTLREESDWITVDPVTGAVTFSPGANQEVKTYDVPVIVHFRDDSELEITAQAKVVESDYSKHGDPKYDDIDTITPGDDVHVNPPKDKNGNELPDGSKFEKDGTTPDWVVVNPDGSLDIEGKDAVPGTHEITVKVTYPDGTTGTAKTTITVDGKLADKLDPQYKPLTLRQGKTGTIERPAALKDVDATFEVIGSLPQGATLNEDGSISVDATNVKPYTQDILVKIHYTKDGSEDTAVATVTVTESQSNEYQPIYKDKDVQQGGKVTFDAPKDANGKTIPSGTTFAPGEGNPDGVYVNPNTGEITFEPGANETPGKKTINVVVTYPDGTSETITAEGNVTEYTTADSSKVTYPSLAPDRGTTVKSKPYVDLAETPGIEMNEIPEGTTFQVDQSKVPAGWTVKVIDQTTGEVEVTVPDNAITGVGQDIPVNVTFKDGSKQASKVTVTPKVASISEESTFSIQKCFENNEDWYTNPLLYLVPLGIIGLLTQIELPLPESVKQQLDALRPANPGEQPQFIKDLNAQFANSGIKVNAGGILTILGLTAAAGLVGAYYLSKCTSGKGWDFTKIKTDESGNIFSSDGNKQLEEKKTQELDPTTGKPKTDGTTNRAASDAEAEEGTVYAEESEYTEETDTTESE</sequence>
<feature type="region of interest" description="Disordered" evidence="1">
    <location>
        <begin position="2088"/>
        <end position="2149"/>
    </location>
</feature>
<keyword evidence="2" id="KW-1133">Transmembrane helix</keyword>
<feature type="domain" description="Long Rib" evidence="3">
    <location>
        <begin position="1209"/>
        <end position="1290"/>
    </location>
</feature>
<reference evidence="4" key="1">
    <citation type="submission" date="2017-12" db="EMBL/GenBank/DDBJ databases">
        <authorList>
            <person name="Thomas-White K."/>
            <person name="Wolfe A.J."/>
        </authorList>
    </citation>
    <scope>NUCLEOTIDE SEQUENCE</scope>
    <source>
        <strain evidence="4">UMB0763</strain>
    </source>
</reference>
<feature type="domain" description="Long Rib" evidence="3">
    <location>
        <begin position="730"/>
        <end position="816"/>
    </location>
</feature>
<dbReference type="InterPro" id="IPR013783">
    <property type="entry name" value="Ig-like_fold"/>
</dbReference>
<name>A0AAF1BVM1_9CORY</name>
<dbReference type="Proteomes" id="UP000234560">
    <property type="component" value="Chromosome"/>
</dbReference>
<feature type="domain" description="Long Rib" evidence="3">
    <location>
        <begin position="1297"/>
        <end position="1384"/>
    </location>
</feature>
<evidence type="ECO:0000313" key="4">
    <source>
        <dbReference type="EMBL" id="WOT01582.1"/>
    </source>
</evidence>
<feature type="domain" description="Long Rib" evidence="3">
    <location>
        <begin position="822"/>
        <end position="911"/>
    </location>
</feature>